<sequence length="152" mass="17545">MPMIDTHPTKCNICGGPVIYVSNDRVYGRKYGSGYCYLCKNCGAYVGTHKPRPKEALGLLADERMRKGKMMCHSLFDPIWEGKPKANKKRGDLYKWLSKQMDIPVEYCHFGYFDIHQLRKAYKILLDIQGMTMLYDNCGNILFKTEKGETDE</sequence>
<organism evidence="1">
    <name type="scientific">uncultured Anaerotruncus sp</name>
    <dbReference type="NCBI Taxonomy" id="905011"/>
    <lineage>
        <taxon>Bacteria</taxon>
        <taxon>Bacillati</taxon>
        <taxon>Bacillota</taxon>
        <taxon>Clostridia</taxon>
        <taxon>Eubacteriales</taxon>
        <taxon>Oscillospiraceae</taxon>
        <taxon>Anaerotruncus</taxon>
        <taxon>environmental samples</taxon>
    </lineage>
</organism>
<name>A0A6N2R516_9FIRM</name>
<protein>
    <submittedName>
        <fullName evidence="1">Uncharacterized protein</fullName>
    </submittedName>
</protein>
<accession>A0A6N2R516</accession>
<proteinExistence type="predicted"/>
<reference evidence="1" key="1">
    <citation type="submission" date="2019-11" db="EMBL/GenBank/DDBJ databases">
        <authorList>
            <person name="Feng L."/>
        </authorList>
    </citation>
    <scope>NUCLEOTIDE SEQUENCE</scope>
    <source>
        <strain evidence="1">AundefinedLFYP135</strain>
    </source>
</reference>
<dbReference type="Pfam" id="PF11672">
    <property type="entry name" value="DUF3268"/>
    <property type="match status" value="1"/>
</dbReference>
<dbReference type="AlphaFoldDB" id="A0A6N2R516"/>
<gene>
    <name evidence="1" type="ORF">AULFYP135_00224</name>
</gene>
<dbReference type="EMBL" id="CACRSL010000003">
    <property type="protein sequence ID" value="VYS75784.1"/>
    <property type="molecule type" value="Genomic_DNA"/>
</dbReference>
<evidence type="ECO:0000313" key="1">
    <source>
        <dbReference type="EMBL" id="VYS75784.1"/>
    </source>
</evidence>
<dbReference type="InterPro" id="IPR021686">
    <property type="entry name" value="DUF3268"/>
</dbReference>